<dbReference type="Gene3D" id="1.10.490.10">
    <property type="entry name" value="Globins"/>
    <property type="match status" value="1"/>
</dbReference>
<dbReference type="InterPro" id="IPR012292">
    <property type="entry name" value="Globin/Proto"/>
</dbReference>
<gene>
    <name evidence="3" type="ORF">MNODULE_18035</name>
</gene>
<dbReference type="InterPro" id="IPR009050">
    <property type="entry name" value="Globin-like_sf"/>
</dbReference>
<dbReference type="GO" id="GO:0019825">
    <property type="term" value="F:oxygen binding"/>
    <property type="evidence" value="ECO:0007669"/>
    <property type="project" value="InterPro"/>
</dbReference>
<protein>
    <submittedName>
        <fullName evidence="3">Globin</fullName>
    </submittedName>
</protein>
<keyword evidence="1" id="KW-0561">Oxygen transport</keyword>
<comment type="similarity">
    <text evidence="1">Belongs to the globin family.</text>
</comment>
<dbReference type="AlphaFoldDB" id="A0A7X6ICP6"/>
<keyword evidence="1" id="KW-0813">Transport</keyword>
<dbReference type="RefSeq" id="WP_168062514.1">
    <property type="nucleotide sequence ID" value="NZ_VTOW01000003.1"/>
</dbReference>
<keyword evidence="1" id="KW-0479">Metal-binding</keyword>
<keyword evidence="4" id="KW-1185">Reference proteome</keyword>
<dbReference type="InterPro" id="IPR000971">
    <property type="entry name" value="Globin"/>
</dbReference>
<feature type="domain" description="Globin" evidence="2">
    <location>
        <begin position="19"/>
        <end position="119"/>
    </location>
</feature>
<reference evidence="3 4" key="1">
    <citation type="journal article" date="2020" name="Nature">
        <title>Bacterial chemolithoautotrophy via manganese oxidation.</title>
        <authorList>
            <person name="Yu H."/>
            <person name="Leadbetter J.R."/>
        </authorList>
    </citation>
    <scope>NUCLEOTIDE SEQUENCE [LARGE SCALE GENOMIC DNA]</scope>
    <source>
        <strain evidence="3 4">Mn-1</strain>
    </source>
</reference>
<dbReference type="GO" id="GO:0020037">
    <property type="term" value="F:heme binding"/>
    <property type="evidence" value="ECO:0007669"/>
    <property type="project" value="InterPro"/>
</dbReference>
<evidence type="ECO:0000256" key="1">
    <source>
        <dbReference type="RuleBase" id="RU000356"/>
    </source>
</evidence>
<dbReference type="GO" id="GO:0005344">
    <property type="term" value="F:oxygen carrier activity"/>
    <property type="evidence" value="ECO:0007669"/>
    <property type="project" value="UniProtKB-KW"/>
</dbReference>
<dbReference type="Pfam" id="PF00042">
    <property type="entry name" value="Globin"/>
    <property type="match status" value="1"/>
</dbReference>
<accession>A0A7X6ICP6</accession>
<comment type="caution">
    <text evidence="3">The sequence shown here is derived from an EMBL/GenBank/DDBJ whole genome shotgun (WGS) entry which is preliminary data.</text>
</comment>
<dbReference type="EMBL" id="VTOW01000003">
    <property type="protein sequence ID" value="NKE72654.1"/>
    <property type="molecule type" value="Genomic_DNA"/>
</dbReference>
<dbReference type="SUPFAM" id="SSF46458">
    <property type="entry name" value="Globin-like"/>
    <property type="match status" value="1"/>
</dbReference>
<keyword evidence="1" id="KW-0408">Iron</keyword>
<evidence type="ECO:0000313" key="4">
    <source>
        <dbReference type="Proteomes" id="UP000534783"/>
    </source>
</evidence>
<proteinExistence type="inferred from homology"/>
<dbReference type="Proteomes" id="UP000534783">
    <property type="component" value="Unassembled WGS sequence"/>
</dbReference>
<evidence type="ECO:0000313" key="3">
    <source>
        <dbReference type="EMBL" id="NKE72654.1"/>
    </source>
</evidence>
<evidence type="ECO:0000259" key="2">
    <source>
        <dbReference type="Pfam" id="PF00042"/>
    </source>
</evidence>
<organism evidence="3 4">
    <name type="scientific">Candidatus Manganitrophus noduliformans</name>
    <dbReference type="NCBI Taxonomy" id="2606439"/>
    <lineage>
        <taxon>Bacteria</taxon>
        <taxon>Pseudomonadati</taxon>
        <taxon>Nitrospirota</taxon>
        <taxon>Nitrospiria</taxon>
        <taxon>Candidatus Troglogloeales</taxon>
        <taxon>Candidatus Manganitrophaceae</taxon>
        <taxon>Candidatus Manganitrophus</taxon>
    </lineage>
</organism>
<sequence>MNEVMQSFNRVRNNGLAERFYEIFLEADPRLKPLFTNTDFKRQRDLLIHAIVMLIEYADGKPLGEMAIRRLGELHSRRKMNVTPDLYPIWVDAMVGALAELDSEFSPDLEQQWRNVMQKGIAVMVEMN</sequence>
<name>A0A7X6ICP6_9BACT</name>
<keyword evidence="1" id="KW-0349">Heme</keyword>